<accession>A0A6G1HZZ3</accession>
<proteinExistence type="predicted"/>
<evidence type="ECO:0000313" key="4">
    <source>
        <dbReference type="Proteomes" id="UP000799640"/>
    </source>
</evidence>
<feature type="domain" description="Domain of unknown function at the cortex 1" evidence="2">
    <location>
        <begin position="32"/>
        <end position="289"/>
    </location>
</feature>
<dbReference type="InterPro" id="IPR013897">
    <property type="entry name" value="Duc1"/>
</dbReference>
<protein>
    <submittedName>
        <fullName evidence="3">DUF1769-domain-containing protein</fullName>
    </submittedName>
</protein>
<keyword evidence="4" id="KW-1185">Reference proteome</keyword>
<dbReference type="PANTHER" id="PTHR34826">
    <property type="entry name" value="UPF0590 PROTEIN C409.17C"/>
    <property type="match status" value="1"/>
</dbReference>
<dbReference type="Proteomes" id="UP000799640">
    <property type="component" value="Unassembled WGS sequence"/>
</dbReference>
<gene>
    <name evidence="3" type="ORF">EJ06DRAFT_528762</name>
</gene>
<feature type="region of interest" description="Disordered" evidence="1">
    <location>
        <begin position="314"/>
        <end position="349"/>
    </location>
</feature>
<evidence type="ECO:0000313" key="3">
    <source>
        <dbReference type="EMBL" id="KAF2401582.1"/>
    </source>
</evidence>
<sequence length="349" mass="39667">MSIISSLARAVRSETSSPDNVEESLYAEKYLLRVTAGPSYDPTTHKPVFVNTNRTTCFENEFMTTQVKVRIREYRGLPRGSRAHSDYFDDPGHKRDRYSISFSFVPKQDLESLHTVWGNDFDHPVRDRLPPGFNMAVRIVKEFIDPGIECDAYADEPWLYGPSLSCWFAMRIGEIGAELAPLDDERPLEEGADGSGEHVRARLGLPHQQHKRRKHFLSAKNRETFAFEKGRVYHGDFFNPYIDFNKFALRLPGFSIGVIRYIGDKTHNLRYVFKNRATGEVYFVVVFTLLFGDDVQKAVDEDLVRHQAEMDAETRVREQTGAAVPTPPESIGSDDFSTKEFSVKGAGLG</sequence>
<dbReference type="OrthoDB" id="2119945at2759"/>
<evidence type="ECO:0000259" key="2">
    <source>
        <dbReference type="Pfam" id="PF08588"/>
    </source>
</evidence>
<name>A0A6G1HZZ3_9PEZI</name>
<reference evidence="3" key="1">
    <citation type="journal article" date="2020" name="Stud. Mycol.">
        <title>101 Dothideomycetes genomes: a test case for predicting lifestyles and emergence of pathogens.</title>
        <authorList>
            <person name="Haridas S."/>
            <person name="Albert R."/>
            <person name="Binder M."/>
            <person name="Bloem J."/>
            <person name="Labutti K."/>
            <person name="Salamov A."/>
            <person name="Andreopoulos B."/>
            <person name="Baker S."/>
            <person name="Barry K."/>
            <person name="Bills G."/>
            <person name="Bluhm B."/>
            <person name="Cannon C."/>
            <person name="Castanera R."/>
            <person name="Culley D."/>
            <person name="Daum C."/>
            <person name="Ezra D."/>
            <person name="Gonzalez J."/>
            <person name="Henrissat B."/>
            <person name="Kuo A."/>
            <person name="Liang C."/>
            <person name="Lipzen A."/>
            <person name="Lutzoni F."/>
            <person name="Magnuson J."/>
            <person name="Mondo S."/>
            <person name="Nolan M."/>
            <person name="Ohm R."/>
            <person name="Pangilinan J."/>
            <person name="Park H.-J."/>
            <person name="Ramirez L."/>
            <person name="Alfaro M."/>
            <person name="Sun H."/>
            <person name="Tritt A."/>
            <person name="Yoshinaga Y."/>
            <person name="Zwiers L.-H."/>
            <person name="Turgeon B."/>
            <person name="Goodwin S."/>
            <person name="Spatafora J."/>
            <person name="Crous P."/>
            <person name="Grigoriev I."/>
        </authorList>
    </citation>
    <scope>NUCLEOTIDE SEQUENCE</scope>
    <source>
        <strain evidence="3">CBS 262.69</strain>
    </source>
</reference>
<organism evidence="3 4">
    <name type="scientific">Trichodelitschia bisporula</name>
    <dbReference type="NCBI Taxonomy" id="703511"/>
    <lineage>
        <taxon>Eukaryota</taxon>
        <taxon>Fungi</taxon>
        <taxon>Dikarya</taxon>
        <taxon>Ascomycota</taxon>
        <taxon>Pezizomycotina</taxon>
        <taxon>Dothideomycetes</taxon>
        <taxon>Dothideomycetes incertae sedis</taxon>
        <taxon>Phaeotrichales</taxon>
        <taxon>Phaeotrichaceae</taxon>
        <taxon>Trichodelitschia</taxon>
    </lineage>
</organism>
<dbReference type="AlphaFoldDB" id="A0A6G1HZZ3"/>
<dbReference type="PANTHER" id="PTHR34826:SF2">
    <property type="entry name" value="UPF0590 PROTEIN C409.17C"/>
    <property type="match status" value="1"/>
</dbReference>
<dbReference type="EMBL" id="ML996692">
    <property type="protein sequence ID" value="KAF2401582.1"/>
    <property type="molecule type" value="Genomic_DNA"/>
</dbReference>
<evidence type="ECO:0000256" key="1">
    <source>
        <dbReference type="SAM" id="MobiDB-lite"/>
    </source>
</evidence>
<dbReference type="Pfam" id="PF08588">
    <property type="entry name" value="Duc1"/>
    <property type="match status" value="1"/>
</dbReference>